<sequence length="251" mass="27957">MHKYTGVIVLSCIMCSLGLGKTIQVDVTNDGVADIVKMGLKIVTVQDGVSSKLHTIVAGLESLADISVDDYFSRTKGNEIAILMLPEESFLTEVYGYRNNRFVKVSEILPGELSFDEERRLFGYAMHAWDRNEVMTYWPIIEDEGYMKAAPIVQSAETTFVVAARRTKELPFVLQDGTLTMCVAATLDTNVIVFLTDEDGTLIKQTTIDPRTGFYGRVIAEQAKTITFAVDNSQSADPKTIQVIIKQYAYR</sequence>
<protein>
    <submittedName>
        <fullName evidence="1">Uncharacterized protein</fullName>
    </submittedName>
</protein>
<proteinExistence type="predicted"/>
<dbReference type="EMBL" id="LJUJ01000031">
    <property type="protein sequence ID" value="KPK62602.1"/>
    <property type="molecule type" value="Genomic_DNA"/>
</dbReference>
<gene>
    <name evidence="1" type="ORF">AMJ83_10310</name>
</gene>
<name>A0A0S8FRA7_UNCW3</name>
<organism evidence="1 2">
    <name type="scientific">candidate division WOR_3 bacterium SM23_42</name>
    <dbReference type="NCBI Taxonomy" id="1703779"/>
    <lineage>
        <taxon>Bacteria</taxon>
        <taxon>Bacteria division WOR-3</taxon>
    </lineage>
</organism>
<evidence type="ECO:0000313" key="1">
    <source>
        <dbReference type="EMBL" id="KPK62602.1"/>
    </source>
</evidence>
<accession>A0A0S8FRA7</accession>
<dbReference type="AlphaFoldDB" id="A0A0S8FRA7"/>
<dbReference type="STRING" id="1703779.AMJ83_10310"/>
<dbReference type="Proteomes" id="UP000051373">
    <property type="component" value="Unassembled WGS sequence"/>
</dbReference>
<comment type="caution">
    <text evidence="1">The sequence shown here is derived from an EMBL/GenBank/DDBJ whole genome shotgun (WGS) entry which is preliminary data.</text>
</comment>
<reference evidence="1 2" key="1">
    <citation type="journal article" date="2015" name="Microbiome">
        <title>Genomic resolution of linkages in carbon, nitrogen, and sulfur cycling among widespread estuary sediment bacteria.</title>
        <authorList>
            <person name="Baker B.J."/>
            <person name="Lazar C.S."/>
            <person name="Teske A.P."/>
            <person name="Dick G.J."/>
        </authorList>
    </citation>
    <scope>NUCLEOTIDE SEQUENCE [LARGE SCALE GENOMIC DNA]</scope>
    <source>
        <strain evidence="1">SM23_42</strain>
    </source>
</reference>
<evidence type="ECO:0000313" key="2">
    <source>
        <dbReference type="Proteomes" id="UP000051373"/>
    </source>
</evidence>